<protein>
    <submittedName>
        <fullName evidence="1">Uncharacterized protein</fullName>
    </submittedName>
</protein>
<dbReference type="AlphaFoldDB" id="A0A0R2FSP7"/>
<reference evidence="1 2" key="1">
    <citation type="journal article" date="2015" name="Genome Announc.">
        <title>Expanding the biotechnology potential of lactobacilli through comparative genomics of 213 strains and associated genera.</title>
        <authorList>
            <person name="Sun Z."/>
            <person name="Harris H.M."/>
            <person name="McCann A."/>
            <person name="Guo C."/>
            <person name="Argimon S."/>
            <person name="Zhang W."/>
            <person name="Yang X."/>
            <person name="Jeffery I.B."/>
            <person name="Cooney J.C."/>
            <person name="Kagawa T.F."/>
            <person name="Liu W."/>
            <person name="Song Y."/>
            <person name="Salvetti E."/>
            <person name="Wrobel A."/>
            <person name="Rasinkangas P."/>
            <person name="Parkhill J."/>
            <person name="Rea M.C."/>
            <person name="O'Sullivan O."/>
            <person name="Ritari J."/>
            <person name="Douillard F.P."/>
            <person name="Paul Ross R."/>
            <person name="Yang R."/>
            <person name="Briner A.E."/>
            <person name="Felis G.E."/>
            <person name="de Vos W.M."/>
            <person name="Barrangou R."/>
            <person name="Klaenhammer T.R."/>
            <person name="Caufield P.W."/>
            <person name="Cui Y."/>
            <person name="Zhang H."/>
            <person name="O'Toole P.W."/>
        </authorList>
    </citation>
    <scope>NUCLEOTIDE SEQUENCE [LARGE SCALE GENOMIC DNA]</scope>
    <source>
        <strain evidence="1 2">ATCC BAA-66</strain>
    </source>
</reference>
<comment type="caution">
    <text evidence="1">The sequence shown here is derived from an EMBL/GenBank/DDBJ whole genome shotgun (WGS) entry which is preliminary data.</text>
</comment>
<accession>A0A0R2FSP7</accession>
<sequence length="89" mass="9549">MVVLVDAESERLAEVEADVDDSFVCCCVDVVLESLVVPDAVETTFVLPLSVVEVDVEVSDFELLAEAESCTDVEVDSLVEVLSLIEVDG</sequence>
<evidence type="ECO:0000313" key="1">
    <source>
        <dbReference type="EMBL" id="KRN27684.1"/>
    </source>
</evidence>
<gene>
    <name evidence="1" type="ORF">IV38_GL001896</name>
</gene>
<dbReference type="EMBL" id="JQAT01000006">
    <property type="protein sequence ID" value="KRN27684.1"/>
    <property type="molecule type" value="Genomic_DNA"/>
</dbReference>
<evidence type="ECO:0000313" key="2">
    <source>
        <dbReference type="Proteomes" id="UP000051751"/>
    </source>
</evidence>
<dbReference type="Proteomes" id="UP000051751">
    <property type="component" value="Unassembled WGS sequence"/>
</dbReference>
<organism evidence="1 2">
    <name type="scientific">Lactobacillus selangorensis</name>
    <dbReference type="NCBI Taxonomy" id="81857"/>
    <lineage>
        <taxon>Bacteria</taxon>
        <taxon>Bacillati</taxon>
        <taxon>Bacillota</taxon>
        <taxon>Bacilli</taxon>
        <taxon>Lactobacillales</taxon>
        <taxon>Lactobacillaceae</taxon>
        <taxon>Lactobacillus</taxon>
    </lineage>
</organism>
<proteinExistence type="predicted"/>
<name>A0A0R2FSP7_9LACO</name>